<dbReference type="EMBL" id="CM012456">
    <property type="protein sequence ID" value="RVE59154.1"/>
    <property type="molecule type" value="Genomic_DNA"/>
</dbReference>
<sequence>MLRHQIQSHARLRDFRPSAIAPALRLLVRTEAAAGCVPCVPPISNKATKKPYECGPVKTAGQLHQQDIVF</sequence>
<name>A0A3S2PEG5_ORYJA</name>
<reference evidence="1 2" key="1">
    <citation type="submission" date="2018-11" db="EMBL/GenBank/DDBJ databases">
        <authorList>
            <person name="Lopez-Roques C."/>
            <person name="Donnadieu C."/>
            <person name="Bouchez O."/>
            <person name="Klopp C."/>
            <person name="Cabau C."/>
            <person name="Zahm M."/>
        </authorList>
    </citation>
    <scope>NUCLEOTIDE SEQUENCE [LARGE SCALE GENOMIC DNA]</scope>
    <source>
        <strain evidence="1">RS831</strain>
        <tissue evidence="1">Whole body</tissue>
    </source>
</reference>
<gene>
    <name evidence="1" type="ORF">OJAV_G00201450</name>
</gene>
<dbReference type="AlphaFoldDB" id="A0A3S2PEG5"/>
<accession>A0A3S2PEG5</accession>
<protein>
    <submittedName>
        <fullName evidence="1">Uncharacterized protein</fullName>
    </submittedName>
</protein>
<reference evidence="1 2" key="2">
    <citation type="submission" date="2019-01" db="EMBL/GenBank/DDBJ databases">
        <title>A chromosome length genome reference of the Java medaka (oryzias javanicus).</title>
        <authorList>
            <person name="Herpin A."/>
            <person name="Takehana Y."/>
            <person name="Naruse K."/>
            <person name="Ansai S."/>
            <person name="Kawaguchi M."/>
        </authorList>
    </citation>
    <scope>NUCLEOTIDE SEQUENCE [LARGE SCALE GENOMIC DNA]</scope>
    <source>
        <strain evidence="1">RS831</strain>
        <tissue evidence="1">Whole body</tissue>
    </source>
</reference>
<dbReference type="Proteomes" id="UP000283210">
    <property type="component" value="Chromosome 20"/>
</dbReference>
<evidence type="ECO:0000313" key="2">
    <source>
        <dbReference type="Proteomes" id="UP000283210"/>
    </source>
</evidence>
<organism evidence="1 2">
    <name type="scientific">Oryzias javanicus</name>
    <name type="common">Javanese ricefish</name>
    <name type="synonym">Aplocheilus javanicus</name>
    <dbReference type="NCBI Taxonomy" id="123683"/>
    <lineage>
        <taxon>Eukaryota</taxon>
        <taxon>Metazoa</taxon>
        <taxon>Chordata</taxon>
        <taxon>Craniata</taxon>
        <taxon>Vertebrata</taxon>
        <taxon>Euteleostomi</taxon>
        <taxon>Actinopterygii</taxon>
        <taxon>Neopterygii</taxon>
        <taxon>Teleostei</taxon>
        <taxon>Neoteleostei</taxon>
        <taxon>Acanthomorphata</taxon>
        <taxon>Ovalentaria</taxon>
        <taxon>Atherinomorphae</taxon>
        <taxon>Beloniformes</taxon>
        <taxon>Adrianichthyidae</taxon>
        <taxon>Oryziinae</taxon>
        <taxon>Oryzias</taxon>
    </lineage>
</organism>
<keyword evidence="2" id="KW-1185">Reference proteome</keyword>
<evidence type="ECO:0000313" key="1">
    <source>
        <dbReference type="EMBL" id="RVE59154.1"/>
    </source>
</evidence>
<proteinExistence type="predicted"/>